<reference evidence="2 3" key="1">
    <citation type="journal article" date="2015" name="Genome Biol.">
        <title>Comparative genomics of Steinernema reveals deeply conserved gene regulatory networks.</title>
        <authorList>
            <person name="Dillman A.R."/>
            <person name="Macchietto M."/>
            <person name="Porter C.F."/>
            <person name="Rogers A."/>
            <person name="Williams B."/>
            <person name="Antoshechkin I."/>
            <person name="Lee M.M."/>
            <person name="Goodwin Z."/>
            <person name="Lu X."/>
            <person name="Lewis E.E."/>
            <person name="Goodrich-Blair H."/>
            <person name="Stock S.P."/>
            <person name="Adams B.J."/>
            <person name="Sternberg P.W."/>
            <person name="Mortazavi A."/>
        </authorList>
    </citation>
    <scope>NUCLEOTIDE SEQUENCE [LARGE SCALE GENOMIC DNA]</scope>
    <source>
        <strain evidence="2 3">ALL</strain>
    </source>
</reference>
<accession>A0A4U5PG94</accession>
<sequence>MHFTLVAVLALLCAGGVQTGPLSPPPSDNSGIRIQPDVRISGNGLKDFQGLVGGTLSGKIYESPSLSVSPFIKGSQTFSNGGFGQSSLGAGFKIGFK</sequence>
<keyword evidence="1" id="KW-0732">Signal</keyword>
<dbReference type="EMBL" id="AZBU02000002">
    <property type="protein sequence ID" value="TKR95291.1"/>
    <property type="molecule type" value="Genomic_DNA"/>
</dbReference>
<feature type="chain" id="PRO_5020626702" description="Attacin C-terminal domain-containing protein" evidence="1">
    <location>
        <begin position="20"/>
        <end position="97"/>
    </location>
</feature>
<proteinExistence type="predicted"/>
<protein>
    <recommendedName>
        <fullName evidence="4">Attacin C-terminal domain-containing protein</fullName>
    </recommendedName>
</protein>
<organism evidence="2 3">
    <name type="scientific">Steinernema carpocapsae</name>
    <name type="common">Entomopathogenic nematode</name>
    <dbReference type="NCBI Taxonomy" id="34508"/>
    <lineage>
        <taxon>Eukaryota</taxon>
        <taxon>Metazoa</taxon>
        <taxon>Ecdysozoa</taxon>
        <taxon>Nematoda</taxon>
        <taxon>Chromadorea</taxon>
        <taxon>Rhabditida</taxon>
        <taxon>Tylenchina</taxon>
        <taxon>Panagrolaimomorpha</taxon>
        <taxon>Strongyloidoidea</taxon>
        <taxon>Steinernematidae</taxon>
        <taxon>Steinernema</taxon>
    </lineage>
</organism>
<comment type="caution">
    <text evidence="2">The sequence shown here is derived from an EMBL/GenBank/DDBJ whole genome shotgun (WGS) entry which is preliminary data.</text>
</comment>
<name>A0A4U5PG94_STECR</name>
<feature type="signal peptide" evidence="1">
    <location>
        <begin position="1"/>
        <end position="19"/>
    </location>
</feature>
<gene>
    <name evidence="2" type="ORF">L596_009480</name>
</gene>
<evidence type="ECO:0008006" key="4">
    <source>
        <dbReference type="Google" id="ProtNLM"/>
    </source>
</evidence>
<dbReference type="AlphaFoldDB" id="A0A4U5PG94"/>
<evidence type="ECO:0000313" key="2">
    <source>
        <dbReference type="EMBL" id="TKR95291.1"/>
    </source>
</evidence>
<keyword evidence="3" id="KW-1185">Reference proteome</keyword>
<dbReference type="Proteomes" id="UP000298663">
    <property type="component" value="Unassembled WGS sequence"/>
</dbReference>
<evidence type="ECO:0000256" key="1">
    <source>
        <dbReference type="SAM" id="SignalP"/>
    </source>
</evidence>
<reference evidence="2 3" key="2">
    <citation type="journal article" date="2019" name="G3 (Bethesda)">
        <title>Hybrid Assembly of the Genome of the Entomopathogenic Nematode Steinernema carpocapsae Identifies the X-Chromosome.</title>
        <authorList>
            <person name="Serra L."/>
            <person name="Macchietto M."/>
            <person name="Macias-Munoz A."/>
            <person name="McGill C.J."/>
            <person name="Rodriguez I.M."/>
            <person name="Rodriguez B."/>
            <person name="Murad R."/>
            <person name="Mortazavi A."/>
        </authorList>
    </citation>
    <scope>NUCLEOTIDE SEQUENCE [LARGE SCALE GENOMIC DNA]</scope>
    <source>
        <strain evidence="2 3">ALL</strain>
    </source>
</reference>
<evidence type="ECO:0000313" key="3">
    <source>
        <dbReference type="Proteomes" id="UP000298663"/>
    </source>
</evidence>